<name>A0A0A0L3F6_CUCSA</name>
<gene>
    <name evidence="3" type="ORF">Csa_4G637770</name>
</gene>
<dbReference type="AlphaFoldDB" id="A0A0A0L3F6"/>
<feature type="compositionally biased region" description="Polar residues" evidence="1">
    <location>
        <begin position="195"/>
        <end position="205"/>
    </location>
</feature>
<feature type="chain" id="PRO_5001972762" evidence="2">
    <location>
        <begin position="24"/>
        <end position="211"/>
    </location>
</feature>
<evidence type="ECO:0000313" key="4">
    <source>
        <dbReference type="Proteomes" id="UP000029981"/>
    </source>
</evidence>
<dbReference type="Proteomes" id="UP000029981">
    <property type="component" value="Chromosome 4"/>
</dbReference>
<reference evidence="3 4" key="1">
    <citation type="journal article" date="2009" name="Nat. Genet.">
        <title>The genome of the cucumber, Cucumis sativus L.</title>
        <authorList>
            <person name="Huang S."/>
            <person name="Li R."/>
            <person name="Zhang Z."/>
            <person name="Li L."/>
            <person name="Gu X."/>
            <person name="Fan W."/>
            <person name="Lucas W.J."/>
            <person name="Wang X."/>
            <person name="Xie B."/>
            <person name="Ni P."/>
            <person name="Ren Y."/>
            <person name="Zhu H."/>
            <person name="Li J."/>
            <person name="Lin K."/>
            <person name="Jin W."/>
            <person name="Fei Z."/>
            <person name="Li G."/>
            <person name="Staub J."/>
            <person name="Kilian A."/>
            <person name="van der Vossen E.A."/>
            <person name="Wu Y."/>
            <person name="Guo J."/>
            <person name="He J."/>
            <person name="Jia Z."/>
            <person name="Ren Y."/>
            <person name="Tian G."/>
            <person name="Lu Y."/>
            <person name="Ruan J."/>
            <person name="Qian W."/>
            <person name="Wang M."/>
            <person name="Huang Q."/>
            <person name="Li B."/>
            <person name="Xuan Z."/>
            <person name="Cao J."/>
            <person name="Asan"/>
            <person name="Wu Z."/>
            <person name="Zhang J."/>
            <person name="Cai Q."/>
            <person name="Bai Y."/>
            <person name="Zhao B."/>
            <person name="Han Y."/>
            <person name="Li Y."/>
            <person name="Li X."/>
            <person name="Wang S."/>
            <person name="Shi Q."/>
            <person name="Liu S."/>
            <person name="Cho W.K."/>
            <person name="Kim J.Y."/>
            <person name="Xu Y."/>
            <person name="Heller-Uszynska K."/>
            <person name="Miao H."/>
            <person name="Cheng Z."/>
            <person name="Zhang S."/>
            <person name="Wu J."/>
            <person name="Yang Y."/>
            <person name="Kang H."/>
            <person name="Li M."/>
            <person name="Liang H."/>
            <person name="Ren X."/>
            <person name="Shi Z."/>
            <person name="Wen M."/>
            <person name="Jian M."/>
            <person name="Yang H."/>
            <person name="Zhang G."/>
            <person name="Yang Z."/>
            <person name="Chen R."/>
            <person name="Liu S."/>
            <person name="Li J."/>
            <person name="Ma L."/>
            <person name="Liu H."/>
            <person name="Zhou Y."/>
            <person name="Zhao J."/>
            <person name="Fang X."/>
            <person name="Li G."/>
            <person name="Fang L."/>
            <person name="Li Y."/>
            <person name="Liu D."/>
            <person name="Zheng H."/>
            <person name="Zhang Y."/>
            <person name="Qin N."/>
            <person name="Li Z."/>
            <person name="Yang G."/>
            <person name="Yang S."/>
            <person name="Bolund L."/>
            <person name="Kristiansen K."/>
            <person name="Zheng H."/>
            <person name="Li S."/>
            <person name="Zhang X."/>
            <person name="Yang H."/>
            <person name="Wang J."/>
            <person name="Sun R."/>
            <person name="Zhang B."/>
            <person name="Jiang S."/>
            <person name="Wang J."/>
            <person name="Du Y."/>
            <person name="Li S."/>
        </authorList>
    </citation>
    <scope>NUCLEOTIDE SEQUENCE [LARGE SCALE GENOMIC DNA]</scope>
    <source>
        <strain evidence="4">cv. 9930</strain>
    </source>
</reference>
<organism evidence="3 4">
    <name type="scientific">Cucumis sativus</name>
    <name type="common">Cucumber</name>
    <dbReference type="NCBI Taxonomy" id="3659"/>
    <lineage>
        <taxon>Eukaryota</taxon>
        <taxon>Viridiplantae</taxon>
        <taxon>Streptophyta</taxon>
        <taxon>Embryophyta</taxon>
        <taxon>Tracheophyta</taxon>
        <taxon>Spermatophyta</taxon>
        <taxon>Magnoliopsida</taxon>
        <taxon>eudicotyledons</taxon>
        <taxon>Gunneridae</taxon>
        <taxon>Pentapetalae</taxon>
        <taxon>rosids</taxon>
        <taxon>fabids</taxon>
        <taxon>Cucurbitales</taxon>
        <taxon>Cucurbitaceae</taxon>
        <taxon>Benincaseae</taxon>
        <taxon>Cucumis</taxon>
    </lineage>
</organism>
<proteinExistence type="predicted"/>
<evidence type="ECO:0000256" key="1">
    <source>
        <dbReference type="SAM" id="MobiDB-lite"/>
    </source>
</evidence>
<keyword evidence="2" id="KW-0732">Signal</keyword>
<reference evidence="3 4" key="3">
    <citation type="journal article" date="2010" name="BMC Genomics">
        <title>Transcriptome sequencing and comparative analysis of cucumber flowers with different sex types.</title>
        <authorList>
            <person name="Guo S."/>
            <person name="Zheng Y."/>
            <person name="Joung J.G."/>
            <person name="Liu S."/>
            <person name="Zhang Z."/>
            <person name="Crasta O.R."/>
            <person name="Sobral B.W."/>
            <person name="Xu Y."/>
            <person name="Huang S."/>
            <person name="Fei Z."/>
        </authorList>
    </citation>
    <scope>NUCLEOTIDE SEQUENCE [LARGE SCALE GENOMIC DNA]</scope>
    <source>
        <strain evidence="4">cv. 9930</strain>
    </source>
</reference>
<evidence type="ECO:0000256" key="2">
    <source>
        <dbReference type="SAM" id="SignalP"/>
    </source>
</evidence>
<reference evidence="3 4" key="2">
    <citation type="journal article" date="2009" name="PLoS ONE">
        <title>An integrated genetic and cytogenetic map of the cucumber genome.</title>
        <authorList>
            <person name="Ren Y."/>
            <person name="Zhang Z."/>
            <person name="Liu J."/>
            <person name="Staub J.E."/>
            <person name="Han Y."/>
            <person name="Cheng Z."/>
            <person name="Li X."/>
            <person name="Lu J."/>
            <person name="Miao H."/>
            <person name="Kang H."/>
            <person name="Xie B."/>
            <person name="Gu X."/>
            <person name="Wang X."/>
            <person name="Du Y."/>
            <person name="Jin W."/>
            <person name="Huang S."/>
        </authorList>
    </citation>
    <scope>NUCLEOTIDE SEQUENCE [LARGE SCALE GENOMIC DNA]</scope>
    <source>
        <strain evidence="4">cv. 9930</strain>
    </source>
</reference>
<dbReference type="Gramene" id="KGN55137">
    <property type="protein sequence ID" value="KGN55137"/>
    <property type="gene ID" value="Csa_4G637770"/>
</dbReference>
<feature type="region of interest" description="Disordered" evidence="1">
    <location>
        <begin position="169"/>
        <end position="211"/>
    </location>
</feature>
<feature type="signal peptide" evidence="2">
    <location>
        <begin position="1"/>
        <end position="23"/>
    </location>
</feature>
<evidence type="ECO:0000313" key="3">
    <source>
        <dbReference type="EMBL" id="KGN55137.1"/>
    </source>
</evidence>
<feature type="region of interest" description="Disordered" evidence="1">
    <location>
        <begin position="37"/>
        <end position="61"/>
    </location>
</feature>
<protein>
    <submittedName>
        <fullName evidence="3">Uncharacterized protein</fullName>
    </submittedName>
</protein>
<sequence length="211" mass="20970">MAVTRTSLLVGLLAFLCLSLGSANRILKNNDAENQLIGDDVPSGKENHPQNSNHDELKSIPTDSMAKISSINPINGDCCSYGTNCGIYPPPTCGCGGCGGCSGCSGGGGGGCSGCSGGGGGGGSSSCQSCNTCSSCQWQGCHGCQECQGCQGCQSCGCQASMDDSKVEQDSVQTGEPAPVVTIVPPAKPTDNDIKSSGGSNQDIKSNGGLV</sequence>
<dbReference type="EMBL" id="CM002925">
    <property type="protein sequence ID" value="KGN55137.1"/>
    <property type="molecule type" value="Genomic_DNA"/>
</dbReference>
<accession>A0A0A0L3F6</accession>
<reference evidence="3 4" key="4">
    <citation type="journal article" date="2011" name="BMC Genomics">
        <title>RNA-Seq improves annotation of protein-coding genes in the cucumber genome.</title>
        <authorList>
            <person name="Li Z."/>
            <person name="Zhang Z."/>
            <person name="Yan P."/>
            <person name="Huang S."/>
            <person name="Fei Z."/>
            <person name="Lin K."/>
        </authorList>
    </citation>
    <scope>NUCLEOTIDE SEQUENCE [LARGE SCALE GENOMIC DNA]</scope>
    <source>
        <strain evidence="4">cv. 9930</strain>
    </source>
</reference>
<feature type="compositionally biased region" description="Basic and acidic residues" evidence="1">
    <location>
        <begin position="42"/>
        <end position="58"/>
    </location>
</feature>
<keyword evidence="4" id="KW-1185">Reference proteome</keyword>